<dbReference type="Pfam" id="PF09719">
    <property type="entry name" value="C_GCAxxG_C_C"/>
    <property type="match status" value="1"/>
</dbReference>
<organism evidence="1 2">
    <name type="scientific">Geomonas anaerohicana</name>
    <dbReference type="NCBI Taxonomy" id="2798583"/>
    <lineage>
        <taxon>Bacteria</taxon>
        <taxon>Pseudomonadati</taxon>
        <taxon>Thermodesulfobacteriota</taxon>
        <taxon>Desulfuromonadia</taxon>
        <taxon>Geobacterales</taxon>
        <taxon>Geobacteraceae</taxon>
        <taxon>Geomonas</taxon>
    </lineage>
</organism>
<comment type="caution">
    <text evidence="1">The sequence shown here is derived from an EMBL/GenBank/DDBJ whole genome shotgun (WGS) entry which is preliminary data.</text>
</comment>
<dbReference type="Proteomes" id="UP000614714">
    <property type="component" value="Unassembled WGS sequence"/>
</dbReference>
<dbReference type="SUPFAM" id="SSF48695">
    <property type="entry name" value="Multiheme cytochromes"/>
    <property type="match status" value="1"/>
</dbReference>
<reference evidence="1 2" key="1">
    <citation type="submission" date="2020-12" db="EMBL/GenBank/DDBJ databases">
        <title>Geomonas sp. Red421, isolated from paddy soil.</title>
        <authorList>
            <person name="Xu Z."/>
            <person name="Zhang Z."/>
            <person name="Masuda Y."/>
            <person name="Itoh H."/>
            <person name="Senoo K."/>
        </authorList>
    </citation>
    <scope>NUCLEOTIDE SEQUENCE [LARGE SCALE GENOMIC DNA]</scope>
    <source>
        <strain evidence="1 2">Red421</strain>
    </source>
</reference>
<sequence length="143" mass="15117">MFWLRKNVAEKVNGESVAEKVANEAEGFYRSGKMHCAEAVLAAVKNEFLPEAGDELVHLASGFGGGSGAGCICGAVAGGTMAIGLVVKDRKAAAALTKELHHWFKDQYRVTCCKALTADGKKRCVEFTANTAGKVAELLQQKG</sequence>
<dbReference type="RefSeq" id="WP_199390261.1">
    <property type="nucleotide sequence ID" value="NZ_JAEMHL010000009.1"/>
</dbReference>
<name>A0ABS0YHI7_9BACT</name>
<gene>
    <name evidence="1" type="ORF">JFN91_16385</name>
</gene>
<keyword evidence="2" id="KW-1185">Reference proteome</keyword>
<accession>A0ABS0YHI7</accession>
<protein>
    <submittedName>
        <fullName evidence="1">C_GCAxxG_C_C family protein</fullName>
    </submittedName>
</protein>
<evidence type="ECO:0000313" key="1">
    <source>
        <dbReference type="EMBL" id="MBJ6751796.1"/>
    </source>
</evidence>
<dbReference type="EMBL" id="JAEMHL010000009">
    <property type="protein sequence ID" value="MBJ6751796.1"/>
    <property type="molecule type" value="Genomic_DNA"/>
</dbReference>
<proteinExistence type="predicted"/>
<dbReference type="InterPro" id="IPR036280">
    <property type="entry name" value="Multihaem_cyt_sf"/>
</dbReference>
<evidence type="ECO:0000313" key="2">
    <source>
        <dbReference type="Proteomes" id="UP000614714"/>
    </source>
</evidence>
<dbReference type="NCBIfam" id="TIGR01909">
    <property type="entry name" value="C_GCAxxG_C_C"/>
    <property type="match status" value="1"/>
</dbReference>
<dbReference type="InterPro" id="IPR010181">
    <property type="entry name" value="CGCAxxGCC_motif"/>
</dbReference>